<evidence type="ECO:0000313" key="1">
    <source>
        <dbReference type="EMBL" id="TCK20392.1"/>
    </source>
</evidence>
<evidence type="ECO:0000313" key="2">
    <source>
        <dbReference type="Proteomes" id="UP000295560"/>
    </source>
</evidence>
<name>A0A4R1HSM2_PSEEN</name>
<reference evidence="1 2" key="1">
    <citation type="submission" date="2019-03" db="EMBL/GenBank/DDBJ databases">
        <title>Sequencing the genomes of 1000 actinobacteria strains.</title>
        <authorList>
            <person name="Klenk H.-P."/>
        </authorList>
    </citation>
    <scope>NUCLEOTIDE SEQUENCE [LARGE SCALE GENOMIC DNA]</scope>
    <source>
        <strain evidence="1 2">DSM 44969</strain>
    </source>
</reference>
<dbReference type="RefSeq" id="WP_132429108.1">
    <property type="nucleotide sequence ID" value="NZ_SMFZ01000002.1"/>
</dbReference>
<sequence>MSDDVAGNWDRAVDLGGYGHYAAAESLLRALRTGPGVPGHLRAHAAVTRASHLRQVGSHGRAAVHDAAAVRVARPLAGDRAPEPGSDRAGTGVAAALGDALAGLAADAIGRWDAVGARRLLDRAAPWCGVPDDERPPVSRTAVRWLWVRAETALLAGDAGAAVVASGTACTLAPSLGSVRHAVKSRLVHAVARSVAGEAVDGELDAVADDAGAAGLLPLRWAALVAAGDTITGPRVDDIGPGPNGRHAGGWLPDTLGRRTVAQSRRHATMIAANVVYLRSDPVTRAGMRESAWLMPPGAVPY</sequence>
<accession>A0A4R1HSM2</accession>
<protein>
    <submittedName>
        <fullName evidence="1">Uncharacterized protein</fullName>
    </submittedName>
</protein>
<proteinExistence type="predicted"/>
<keyword evidence="2" id="KW-1185">Reference proteome</keyword>
<dbReference type="AlphaFoldDB" id="A0A4R1HSM2"/>
<dbReference type="Proteomes" id="UP000295560">
    <property type="component" value="Unassembled WGS sequence"/>
</dbReference>
<dbReference type="EMBL" id="SMFZ01000002">
    <property type="protein sequence ID" value="TCK20392.1"/>
    <property type="molecule type" value="Genomic_DNA"/>
</dbReference>
<gene>
    <name evidence="1" type="ORF">EV378_4351</name>
</gene>
<dbReference type="OrthoDB" id="4377297at2"/>
<comment type="caution">
    <text evidence="1">The sequence shown here is derived from an EMBL/GenBank/DDBJ whole genome shotgun (WGS) entry which is preliminary data.</text>
</comment>
<organism evidence="1 2">
    <name type="scientific">Pseudonocardia endophytica</name>
    <dbReference type="NCBI Taxonomy" id="401976"/>
    <lineage>
        <taxon>Bacteria</taxon>
        <taxon>Bacillati</taxon>
        <taxon>Actinomycetota</taxon>
        <taxon>Actinomycetes</taxon>
        <taxon>Pseudonocardiales</taxon>
        <taxon>Pseudonocardiaceae</taxon>
        <taxon>Pseudonocardia</taxon>
    </lineage>
</organism>